<feature type="transmembrane region" description="Helical" evidence="7">
    <location>
        <begin position="252"/>
        <end position="272"/>
    </location>
</feature>
<comment type="caution">
    <text evidence="9">The sequence shown here is derived from an EMBL/GenBank/DDBJ whole genome shotgun (WGS) entry which is preliminary data.</text>
</comment>
<evidence type="ECO:0000313" key="9">
    <source>
        <dbReference type="EMBL" id="MBD1318758.1"/>
    </source>
</evidence>
<evidence type="ECO:0000256" key="4">
    <source>
        <dbReference type="ARBA" id="ARBA00022989"/>
    </source>
</evidence>
<keyword evidence="6 7" id="KW-0472">Membrane</keyword>
<feature type="transmembrane region" description="Helical" evidence="7">
    <location>
        <begin position="19"/>
        <end position="36"/>
    </location>
</feature>
<dbReference type="PROSITE" id="PS50850">
    <property type="entry name" value="MFS"/>
    <property type="match status" value="1"/>
</dbReference>
<dbReference type="CDD" id="cd17341">
    <property type="entry name" value="MFS_NRT2_like"/>
    <property type="match status" value="1"/>
</dbReference>
<protein>
    <submittedName>
        <fullName evidence="9">NarK/NasA family nitrate transporter</fullName>
    </submittedName>
</protein>
<keyword evidence="4 7" id="KW-1133">Transmembrane helix</keyword>
<feature type="transmembrane region" description="Helical" evidence="7">
    <location>
        <begin position="143"/>
        <end position="162"/>
    </location>
</feature>
<feature type="transmembrane region" description="Helical" evidence="7">
    <location>
        <begin position="284"/>
        <end position="302"/>
    </location>
</feature>
<feature type="transmembrane region" description="Helical" evidence="7">
    <location>
        <begin position="168"/>
        <end position="193"/>
    </location>
</feature>
<dbReference type="RefSeq" id="WP_190265804.1">
    <property type="nucleotide sequence ID" value="NZ_BAABAD010000003.1"/>
</dbReference>
<dbReference type="InterPro" id="IPR020846">
    <property type="entry name" value="MFS_dom"/>
</dbReference>
<feature type="transmembrane region" description="Helical" evidence="7">
    <location>
        <begin position="344"/>
        <end position="362"/>
    </location>
</feature>
<feature type="transmembrane region" description="Helical" evidence="7">
    <location>
        <begin position="83"/>
        <end position="102"/>
    </location>
</feature>
<dbReference type="InterPro" id="IPR011701">
    <property type="entry name" value="MFS"/>
</dbReference>
<evidence type="ECO:0000256" key="3">
    <source>
        <dbReference type="ARBA" id="ARBA00022692"/>
    </source>
</evidence>
<keyword evidence="3 7" id="KW-0812">Transmembrane</keyword>
<comment type="similarity">
    <text evidence="2">Belongs to the major facilitator superfamily. Nitrate/nitrite porter (TC 2.A.1.8) family.</text>
</comment>
<feature type="transmembrane region" description="Helical" evidence="7">
    <location>
        <begin position="108"/>
        <end position="131"/>
    </location>
</feature>
<feature type="transmembrane region" description="Helical" evidence="7">
    <location>
        <begin position="308"/>
        <end position="332"/>
    </location>
</feature>
<comment type="subcellular location">
    <subcellularLocation>
        <location evidence="1">Cell membrane</location>
        <topology evidence="1">Multi-pass membrane protein</topology>
    </subcellularLocation>
</comment>
<keyword evidence="5" id="KW-0534">Nitrate assimilation</keyword>
<sequence length="406" mass="42545">MTITTPTPAALRAGQTRNLALATLAFCISFWAWNLIAPLGVRYAQDLDLSSTQKSVLVAIPIVVGSLGRILTGALTDRFGGRLMFPVLLVATAPFVVLVAVAGELGSYPMMLIVGFFLGIAGTTFAVGIPFVNAWYEPSKRGFATGIFGAGMGGTALSAFFTPRFVSWFGYVTTHVIIAIALVVVAALVWMFMHDSSGWQPNRAAVTPKLVAAVKLPITWQMSLLYAATFGGFVAFSTYLPTYLKDIYDFDLQAAGTRTAGFAVAAVIARPIGGVLSDRFGPRAITFISCAGAAVLAIWMITEPPLEIPAGINFVLMAACMGLGSGSVFAWVAQAAPPERVGSVTGIVGAAGGMGGFFPPMVMGATYNAAEHSYTIGLTLLVVFATGAALFTLFGIKRKPVPQSTV</sequence>
<organism evidence="9 10">
    <name type="scientific">Gordonia hankookensis</name>
    <dbReference type="NCBI Taxonomy" id="589403"/>
    <lineage>
        <taxon>Bacteria</taxon>
        <taxon>Bacillati</taxon>
        <taxon>Actinomycetota</taxon>
        <taxon>Actinomycetes</taxon>
        <taxon>Mycobacteriales</taxon>
        <taxon>Gordoniaceae</taxon>
        <taxon>Gordonia</taxon>
    </lineage>
</organism>
<feature type="transmembrane region" description="Helical" evidence="7">
    <location>
        <begin position="223"/>
        <end position="240"/>
    </location>
</feature>
<evidence type="ECO:0000256" key="2">
    <source>
        <dbReference type="ARBA" id="ARBA00008432"/>
    </source>
</evidence>
<dbReference type="Pfam" id="PF07690">
    <property type="entry name" value="MFS_1"/>
    <property type="match status" value="1"/>
</dbReference>
<dbReference type="InterPro" id="IPR036259">
    <property type="entry name" value="MFS_trans_sf"/>
</dbReference>
<accession>A0ABR7W7G6</accession>
<evidence type="ECO:0000259" key="8">
    <source>
        <dbReference type="PROSITE" id="PS50850"/>
    </source>
</evidence>
<evidence type="ECO:0000313" key="10">
    <source>
        <dbReference type="Proteomes" id="UP000602395"/>
    </source>
</evidence>
<feature type="transmembrane region" description="Helical" evidence="7">
    <location>
        <begin position="56"/>
        <end position="76"/>
    </location>
</feature>
<evidence type="ECO:0000256" key="1">
    <source>
        <dbReference type="ARBA" id="ARBA00004651"/>
    </source>
</evidence>
<dbReference type="PANTHER" id="PTHR23515">
    <property type="entry name" value="HIGH-AFFINITY NITRATE TRANSPORTER 2.3"/>
    <property type="match status" value="1"/>
</dbReference>
<name>A0ABR7W7G6_9ACTN</name>
<dbReference type="Gene3D" id="1.20.1250.20">
    <property type="entry name" value="MFS general substrate transporter like domains"/>
    <property type="match status" value="1"/>
</dbReference>
<evidence type="ECO:0000256" key="5">
    <source>
        <dbReference type="ARBA" id="ARBA00023063"/>
    </source>
</evidence>
<dbReference type="EMBL" id="JACWMS010000001">
    <property type="protein sequence ID" value="MBD1318758.1"/>
    <property type="molecule type" value="Genomic_DNA"/>
</dbReference>
<evidence type="ECO:0000256" key="7">
    <source>
        <dbReference type="SAM" id="Phobius"/>
    </source>
</evidence>
<reference evidence="9 10" key="1">
    <citation type="submission" date="2020-09" db="EMBL/GenBank/DDBJ databases">
        <title>Novel species in genus Gordonia.</title>
        <authorList>
            <person name="Zhang G."/>
        </authorList>
    </citation>
    <scope>NUCLEOTIDE SEQUENCE [LARGE SCALE GENOMIC DNA]</scope>
    <source>
        <strain evidence="9 10">ON-33</strain>
    </source>
</reference>
<proteinExistence type="inferred from homology"/>
<feature type="domain" description="Major facilitator superfamily (MFS) profile" evidence="8">
    <location>
        <begin position="18"/>
        <end position="400"/>
    </location>
</feature>
<dbReference type="Proteomes" id="UP000602395">
    <property type="component" value="Unassembled WGS sequence"/>
</dbReference>
<keyword evidence="10" id="KW-1185">Reference proteome</keyword>
<evidence type="ECO:0000256" key="6">
    <source>
        <dbReference type="ARBA" id="ARBA00023136"/>
    </source>
</evidence>
<gene>
    <name evidence="9" type="ORF">IDF66_04115</name>
</gene>
<dbReference type="InterPro" id="IPR044772">
    <property type="entry name" value="NO3_transporter"/>
</dbReference>
<feature type="transmembrane region" description="Helical" evidence="7">
    <location>
        <begin position="374"/>
        <end position="396"/>
    </location>
</feature>
<dbReference type="SUPFAM" id="SSF103473">
    <property type="entry name" value="MFS general substrate transporter"/>
    <property type="match status" value="1"/>
</dbReference>